<dbReference type="Proteomes" id="UP000008229">
    <property type="component" value="Chromosome"/>
</dbReference>
<dbReference type="STRING" id="469383.Cwoe_5745"/>
<gene>
    <name evidence="1" type="ordered locus">Cwoe_5745</name>
</gene>
<keyword evidence="2" id="KW-1185">Reference proteome</keyword>
<sequence>MTIPLLKAPPSHVYGLHMLNERLQILVTPLQRQRLEREARERGVSVGSLVREAIDARFGGYSVEERLEVLERFRRMRAKYLSIEEMDRIVEEERNKDADAMLRQVRR</sequence>
<protein>
    <recommendedName>
        <fullName evidence="3">CopG domain protein DNA-binding domain protein</fullName>
    </recommendedName>
</protein>
<reference evidence="2" key="2">
    <citation type="submission" date="2010-01" db="EMBL/GenBank/DDBJ databases">
        <title>The complete genome of Conexibacter woesei DSM 14684.</title>
        <authorList>
            <consortium name="US DOE Joint Genome Institute (JGI-PGF)"/>
            <person name="Lucas S."/>
            <person name="Copeland A."/>
            <person name="Lapidus A."/>
            <person name="Glavina del Rio T."/>
            <person name="Dalin E."/>
            <person name="Tice H."/>
            <person name="Bruce D."/>
            <person name="Goodwin L."/>
            <person name="Pitluck S."/>
            <person name="Kyrpides N."/>
            <person name="Mavromatis K."/>
            <person name="Ivanova N."/>
            <person name="Mikhailova N."/>
            <person name="Chertkov O."/>
            <person name="Brettin T."/>
            <person name="Detter J.C."/>
            <person name="Han C."/>
            <person name="Larimer F."/>
            <person name="Land M."/>
            <person name="Hauser L."/>
            <person name="Markowitz V."/>
            <person name="Cheng J.-F."/>
            <person name="Hugenholtz P."/>
            <person name="Woyke T."/>
            <person name="Wu D."/>
            <person name="Pukall R."/>
            <person name="Steenblock K."/>
            <person name="Schneider S."/>
            <person name="Klenk H.-P."/>
            <person name="Eisen J.A."/>
        </authorList>
    </citation>
    <scope>NUCLEOTIDE SEQUENCE [LARGE SCALE GENOMIC DNA]</scope>
    <source>
        <strain evidence="2">DSM 14684 / CIP 108061 / JCM 11494 / NBRC 100937 / ID131577</strain>
    </source>
</reference>
<proteinExistence type="predicted"/>
<reference evidence="1 2" key="1">
    <citation type="journal article" date="2010" name="Stand. Genomic Sci.">
        <title>Complete genome sequence of Conexibacter woesei type strain (ID131577).</title>
        <authorList>
            <person name="Pukall R."/>
            <person name="Lapidus A."/>
            <person name="Glavina Del Rio T."/>
            <person name="Copeland A."/>
            <person name="Tice H."/>
            <person name="Cheng J.-F."/>
            <person name="Lucas S."/>
            <person name="Chen F."/>
            <person name="Nolan M."/>
            <person name="Bruce D."/>
            <person name="Goodwin L."/>
            <person name="Pitluck S."/>
            <person name="Mavromatis K."/>
            <person name="Ivanova N."/>
            <person name="Ovchinnikova G."/>
            <person name="Pati A."/>
            <person name="Chen A."/>
            <person name="Palaniappan K."/>
            <person name="Land M."/>
            <person name="Hauser L."/>
            <person name="Chang Y.-J."/>
            <person name="Jeffries C.D."/>
            <person name="Chain P."/>
            <person name="Meincke L."/>
            <person name="Sims D."/>
            <person name="Brettin T."/>
            <person name="Detter J.C."/>
            <person name="Rohde M."/>
            <person name="Goeker M."/>
            <person name="Bristow J."/>
            <person name="Eisen J.A."/>
            <person name="Markowitz V."/>
            <person name="Kyrpides N.C."/>
            <person name="Klenk H.-P."/>
            <person name="Hugenholtz P."/>
        </authorList>
    </citation>
    <scope>NUCLEOTIDE SEQUENCE [LARGE SCALE GENOMIC DNA]</scope>
    <source>
        <strain evidence="2">DSM 14684 / CIP 108061 / JCM 11494 / NBRC 100937 / ID131577</strain>
    </source>
</reference>
<evidence type="ECO:0000313" key="2">
    <source>
        <dbReference type="Proteomes" id="UP000008229"/>
    </source>
</evidence>
<dbReference type="AlphaFoldDB" id="D3F1W5"/>
<dbReference type="EMBL" id="CP001854">
    <property type="protein sequence ID" value="ADB54146.1"/>
    <property type="molecule type" value="Genomic_DNA"/>
</dbReference>
<organism evidence="1 2">
    <name type="scientific">Conexibacter woesei (strain DSM 14684 / CCUG 47730 / CIP 108061 / JCM 11494 / NBRC 100937 / ID131577)</name>
    <dbReference type="NCBI Taxonomy" id="469383"/>
    <lineage>
        <taxon>Bacteria</taxon>
        <taxon>Bacillati</taxon>
        <taxon>Actinomycetota</taxon>
        <taxon>Thermoleophilia</taxon>
        <taxon>Solirubrobacterales</taxon>
        <taxon>Conexibacteraceae</taxon>
        <taxon>Conexibacter</taxon>
    </lineage>
</organism>
<accession>D3F1W5</accession>
<dbReference type="KEGG" id="cwo:Cwoe_5745"/>
<dbReference type="HOGENOM" id="CLU_2205578_0_0_11"/>
<evidence type="ECO:0000313" key="1">
    <source>
        <dbReference type="EMBL" id="ADB54146.1"/>
    </source>
</evidence>
<evidence type="ECO:0008006" key="3">
    <source>
        <dbReference type="Google" id="ProtNLM"/>
    </source>
</evidence>
<name>D3F1W5_CONWI</name>